<accession>A0A0A1GVR8</accession>
<feature type="compositionally biased region" description="Basic residues" evidence="1">
    <location>
        <begin position="665"/>
        <end position="680"/>
    </location>
</feature>
<name>A0A0A1GVR8_9LACO</name>
<keyword evidence="2" id="KW-0812">Transmembrane</keyword>
<keyword evidence="2" id="KW-1133">Transmembrane helix</keyword>
<reference evidence="4 5" key="1">
    <citation type="submission" date="2014-11" db="EMBL/GenBank/DDBJ databases">
        <title>Complete genome sequence and analysis of Lactobacillus hokkaidonensis LOOC260T.</title>
        <authorList>
            <person name="Tanizawa Y."/>
            <person name="Tohno M."/>
            <person name="Kaminuma E."/>
            <person name="Nakamura Y."/>
            <person name="Arita M."/>
        </authorList>
    </citation>
    <scope>NUCLEOTIDE SEQUENCE [LARGE SCALE GENOMIC DNA]</scope>
    <source>
        <strain evidence="4 5">LOOC260</strain>
    </source>
</reference>
<evidence type="ECO:0000313" key="5">
    <source>
        <dbReference type="Proteomes" id="UP000031620"/>
    </source>
</evidence>
<evidence type="ECO:0000256" key="1">
    <source>
        <dbReference type="SAM" id="MobiDB-lite"/>
    </source>
</evidence>
<organism evidence="4 5">
    <name type="scientific">Paucilactobacillus hokkaidonensis JCM 18461</name>
    <dbReference type="NCBI Taxonomy" id="1291742"/>
    <lineage>
        <taxon>Bacteria</taxon>
        <taxon>Bacillati</taxon>
        <taxon>Bacillota</taxon>
        <taxon>Bacilli</taxon>
        <taxon>Lactobacillales</taxon>
        <taxon>Lactobacillaceae</taxon>
        <taxon>Paucilactobacillus</taxon>
    </lineage>
</organism>
<feature type="compositionally biased region" description="Polar residues" evidence="1">
    <location>
        <begin position="632"/>
        <end position="641"/>
    </location>
</feature>
<dbReference type="InterPro" id="IPR058112">
    <property type="entry name" value="CD3337_EF1877-like"/>
</dbReference>
<evidence type="ECO:0000256" key="3">
    <source>
        <dbReference type="SAM" id="SignalP"/>
    </source>
</evidence>
<feature type="transmembrane region" description="Helical" evidence="2">
    <location>
        <begin position="170"/>
        <end position="189"/>
    </location>
</feature>
<feature type="transmembrane region" description="Helical" evidence="2">
    <location>
        <begin position="368"/>
        <end position="391"/>
    </location>
</feature>
<feature type="compositionally biased region" description="Basic and acidic residues" evidence="1">
    <location>
        <begin position="537"/>
        <end position="547"/>
    </location>
</feature>
<feature type="compositionally biased region" description="Basic and acidic residues" evidence="1">
    <location>
        <begin position="556"/>
        <end position="581"/>
    </location>
</feature>
<protein>
    <submittedName>
        <fullName evidence="4">Conjugal transfer protein</fullName>
    </submittedName>
</protein>
<keyword evidence="2" id="KW-0472">Membrane</keyword>
<feature type="transmembrane region" description="Helical" evidence="2">
    <location>
        <begin position="80"/>
        <end position="104"/>
    </location>
</feature>
<sequence>MSVRKKRLLLLIGFVLVVVLVSATSLQSVHAAGLVDETVNNKHEFSKYPVNNYQLDYFVDSSWDWLPWNWGDGIGKSVMYAIYAITNFLWLISVYLSYATGYLIQQAYSLDFIKDTTDAIGKNMQLLAGVSKNGFSADGFYPGMLLLLILVLGVYVAYTGLIKRESSKAISAVANFIVIFILSASFIAYSPDYIGKINQFSADMSTSALNTGSKMIMQNKQSTSKNGVDAIRETLFNIQVKQPWTLLQFGDSNLKEVGEDRVNKLVKTDPFKNKGKDRTEIVKAEIEDKENDNLSAVKTIQRLGVTTFVCIFDIAITIFVFFLTAMMLFSQILFIIYAIFLPISCLLAMIPGFNGLMKTAVLRLFNTIMMRAGVTIVLTLTFCLSTMIYGLSTTTPFFLVAFLQIVIFAGIWMKLGDLMGMMQLKSSDSQAGASRLRRSSSRLIRQVMGNAAMGGMLARGLKPRPQPQTETGTDATGKGNSKRPQPNKRDATTSKMTRAGKKVGAALDTKKKMAATAKHTKEQLKDLPTNTKYGLHQGKETAKKGIGDFKNGLKNQRQDNQSERELAAKKRREEMQRRKLVVDPPKNPRQPSNSDPIKKKSAVSPVTQPKPRDPSTTKLPHTKTPIEKPTSRPKQSFTTAPKTGEKRQFKPTTDKPLNLVVNKTTMHRKLLVKPRQKHDE</sequence>
<feature type="compositionally biased region" description="Polar residues" evidence="1">
    <location>
        <begin position="467"/>
        <end position="484"/>
    </location>
</feature>
<dbReference type="KEGG" id="lho:LOOC260_118510"/>
<dbReference type="HOGENOM" id="CLU_012838_0_0_9"/>
<feature type="chain" id="PRO_5009752233" evidence="3">
    <location>
        <begin position="32"/>
        <end position="680"/>
    </location>
</feature>
<feature type="transmembrane region" description="Helical" evidence="2">
    <location>
        <begin position="140"/>
        <end position="158"/>
    </location>
</feature>
<evidence type="ECO:0000313" key="4">
    <source>
        <dbReference type="EMBL" id="BAP86357.1"/>
    </source>
</evidence>
<dbReference type="AlphaFoldDB" id="A0A0A1GVR8"/>
<proteinExistence type="predicted"/>
<evidence type="ECO:0000256" key="2">
    <source>
        <dbReference type="SAM" id="Phobius"/>
    </source>
</evidence>
<feature type="signal peptide" evidence="3">
    <location>
        <begin position="1"/>
        <end position="31"/>
    </location>
</feature>
<dbReference type="STRING" id="1291742.LOOC260_118510"/>
<gene>
    <name evidence="4" type="ORF">LOOC260_118510</name>
</gene>
<dbReference type="Proteomes" id="UP000031620">
    <property type="component" value="Chromosome"/>
</dbReference>
<feature type="transmembrane region" description="Helical" evidence="2">
    <location>
        <begin position="303"/>
        <end position="328"/>
    </location>
</feature>
<keyword evidence="3" id="KW-0732">Signal</keyword>
<dbReference type="EMBL" id="AP014680">
    <property type="protein sequence ID" value="BAP86357.1"/>
    <property type="molecule type" value="Genomic_DNA"/>
</dbReference>
<feature type="region of interest" description="Disordered" evidence="1">
    <location>
        <begin position="455"/>
        <end position="680"/>
    </location>
</feature>
<dbReference type="NCBIfam" id="NF046089">
    <property type="entry name" value="CD3337_EF1877"/>
    <property type="match status" value="1"/>
</dbReference>
<dbReference type="RefSeq" id="WP_010581391.1">
    <property type="nucleotide sequence ID" value="NZ_AP014680.1"/>
</dbReference>
<feature type="transmembrane region" description="Helical" evidence="2">
    <location>
        <begin position="397"/>
        <end position="415"/>
    </location>
</feature>
<feature type="transmembrane region" description="Helical" evidence="2">
    <location>
        <begin position="334"/>
        <end position="356"/>
    </location>
</feature>